<reference evidence="2" key="1">
    <citation type="submission" date="2018-05" db="EMBL/GenBank/DDBJ databases">
        <title>Draft genome of Mucuna pruriens seed.</title>
        <authorList>
            <person name="Nnadi N.E."/>
            <person name="Vos R."/>
            <person name="Hasami M.H."/>
            <person name="Devisetty U.K."/>
            <person name="Aguiy J.C."/>
        </authorList>
    </citation>
    <scope>NUCLEOTIDE SEQUENCE [LARGE SCALE GENOMIC DNA]</scope>
    <source>
        <strain evidence="2">JCA_2017</strain>
    </source>
</reference>
<protein>
    <submittedName>
        <fullName evidence="2">Uncharacterized protein</fullName>
    </submittedName>
</protein>
<sequence length="95" mass="10608">MDRNMIDATSGRALMDKTPTIARHLISNMASNSSHHIQGGERSWHSRQPEVGESANRVNITCEATHCRTTSIKRTVSMWYMYLGGAPHILGNRAE</sequence>
<organism evidence="2 3">
    <name type="scientific">Mucuna pruriens</name>
    <name type="common">Velvet bean</name>
    <name type="synonym">Dolichos pruriens</name>
    <dbReference type="NCBI Taxonomy" id="157652"/>
    <lineage>
        <taxon>Eukaryota</taxon>
        <taxon>Viridiplantae</taxon>
        <taxon>Streptophyta</taxon>
        <taxon>Embryophyta</taxon>
        <taxon>Tracheophyta</taxon>
        <taxon>Spermatophyta</taxon>
        <taxon>Magnoliopsida</taxon>
        <taxon>eudicotyledons</taxon>
        <taxon>Gunneridae</taxon>
        <taxon>Pentapetalae</taxon>
        <taxon>rosids</taxon>
        <taxon>fabids</taxon>
        <taxon>Fabales</taxon>
        <taxon>Fabaceae</taxon>
        <taxon>Papilionoideae</taxon>
        <taxon>50 kb inversion clade</taxon>
        <taxon>NPAAA clade</taxon>
        <taxon>indigoferoid/millettioid clade</taxon>
        <taxon>Phaseoleae</taxon>
        <taxon>Mucuna</taxon>
    </lineage>
</organism>
<evidence type="ECO:0000313" key="2">
    <source>
        <dbReference type="EMBL" id="RDY09939.1"/>
    </source>
</evidence>
<feature type="region of interest" description="Disordered" evidence="1">
    <location>
        <begin position="33"/>
        <end position="52"/>
    </location>
</feature>
<evidence type="ECO:0000313" key="3">
    <source>
        <dbReference type="Proteomes" id="UP000257109"/>
    </source>
</evidence>
<name>A0A371I4I4_MUCPR</name>
<dbReference type="AlphaFoldDB" id="A0A371I4I4"/>
<dbReference type="Proteomes" id="UP000257109">
    <property type="component" value="Unassembled WGS sequence"/>
</dbReference>
<proteinExistence type="predicted"/>
<accession>A0A371I4I4</accession>
<feature type="compositionally biased region" description="Basic and acidic residues" evidence="1">
    <location>
        <begin position="38"/>
        <end position="50"/>
    </location>
</feature>
<evidence type="ECO:0000256" key="1">
    <source>
        <dbReference type="SAM" id="MobiDB-lite"/>
    </source>
</evidence>
<comment type="caution">
    <text evidence="2">The sequence shown here is derived from an EMBL/GenBank/DDBJ whole genome shotgun (WGS) entry which is preliminary data.</text>
</comment>
<dbReference type="EMBL" id="QJKJ01000945">
    <property type="protein sequence ID" value="RDY09939.1"/>
    <property type="molecule type" value="Genomic_DNA"/>
</dbReference>
<gene>
    <name evidence="2" type="ORF">CR513_05629</name>
</gene>
<feature type="non-terminal residue" evidence="2">
    <location>
        <position position="1"/>
    </location>
</feature>
<keyword evidence="3" id="KW-1185">Reference proteome</keyword>